<organism evidence="9 10">
    <name type="scientific">Pseudocercospora fijiensis (strain CIRAD86)</name>
    <name type="common">Black leaf streak disease fungus</name>
    <name type="synonym">Mycosphaerella fijiensis</name>
    <dbReference type="NCBI Taxonomy" id="383855"/>
    <lineage>
        <taxon>Eukaryota</taxon>
        <taxon>Fungi</taxon>
        <taxon>Dikarya</taxon>
        <taxon>Ascomycota</taxon>
        <taxon>Pezizomycotina</taxon>
        <taxon>Dothideomycetes</taxon>
        <taxon>Dothideomycetidae</taxon>
        <taxon>Mycosphaerellales</taxon>
        <taxon>Mycosphaerellaceae</taxon>
        <taxon>Pseudocercospora</taxon>
    </lineage>
</organism>
<keyword evidence="2" id="KW-0749">Sporulation</keyword>
<dbReference type="VEuPathDB" id="FungiDB:MYCFIDRAFT_129526"/>
<dbReference type="GO" id="GO:0030907">
    <property type="term" value="C:MBF transcription complex"/>
    <property type="evidence" value="ECO:0007669"/>
    <property type="project" value="TreeGrafter"/>
</dbReference>
<keyword evidence="3 5" id="KW-0040">ANK repeat</keyword>
<dbReference type="PROSITE" id="PS51299">
    <property type="entry name" value="HTH_APSES"/>
    <property type="match status" value="1"/>
</dbReference>
<dbReference type="InterPro" id="IPR036887">
    <property type="entry name" value="HTH_APSES_sf"/>
</dbReference>
<dbReference type="GO" id="GO:0001228">
    <property type="term" value="F:DNA-binding transcription activator activity, RNA polymerase II-specific"/>
    <property type="evidence" value="ECO:0007669"/>
    <property type="project" value="UniProtKB-ARBA"/>
</dbReference>
<evidence type="ECO:0000256" key="4">
    <source>
        <dbReference type="ARBA" id="ARBA00023321"/>
    </source>
</evidence>
<keyword evidence="10" id="KW-1185">Reference proteome</keyword>
<feature type="non-terminal residue" evidence="9">
    <location>
        <position position="1"/>
    </location>
</feature>
<feature type="region of interest" description="Disordered" evidence="7">
    <location>
        <begin position="90"/>
        <end position="141"/>
    </location>
</feature>
<dbReference type="GO" id="GO:0030435">
    <property type="term" value="P:sporulation resulting in formation of a cellular spore"/>
    <property type="evidence" value="ECO:0007669"/>
    <property type="project" value="UniProtKB-KW"/>
</dbReference>
<dbReference type="EMBL" id="KB446555">
    <property type="protein sequence ID" value="EME87668.1"/>
    <property type="molecule type" value="Genomic_DNA"/>
</dbReference>
<dbReference type="STRING" id="383855.N1Q9V9"/>
<dbReference type="InterPro" id="IPR051642">
    <property type="entry name" value="SWI6-like"/>
</dbReference>
<feature type="repeat" description="ANK" evidence="5">
    <location>
        <begin position="239"/>
        <end position="271"/>
    </location>
</feature>
<dbReference type="RefSeq" id="XP_007921031.1">
    <property type="nucleotide sequence ID" value="XM_007922840.1"/>
</dbReference>
<protein>
    <recommendedName>
        <fullName evidence="8">HTH APSES-type domain-containing protein</fullName>
    </recommendedName>
</protein>
<dbReference type="InterPro" id="IPR018004">
    <property type="entry name" value="KilA/APSES_HTH"/>
</dbReference>
<keyword evidence="1" id="KW-0677">Repeat</keyword>
<evidence type="ECO:0000313" key="9">
    <source>
        <dbReference type="EMBL" id="EME87668.1"/>
    </source>
</evidence>
<dbReference type="InterPro" id="IPR003163">
    <property type="entry name" value="Tscrpt_reg_HTH_APSES-type"/>
</dbReference>
<keyword evidence="6" id="KW-0175">Coiled coil</keyword>
<dbReference type="Pfam" id="PF04383">
    <property type="entry name" value="KilA-N"/>
    <property type="match status" value="1"/>
</dbReference>
<dbReference type="GO" id="GO:0033309">
    <property type="term" value="C:SBF transcription complex"/>
    <property type="evidence" value="ECO:0007669"/>
    <property type="project" value="TreeGrafter"/>
</dbReference>
<keyword evidence="4" id="KW-0183">Conidiation</keyword>
<gene>
    <name evidence="9" type="ORF">MYCFIDRAFT_129526</name>
</gene>
<evidence type="ECO:0000256" key="3">
    <source>
        <dbReference type="ARBA" id="ARBA00023043"/>
    </source>
</evidence>
<proteinExistence type="predicted"/>
<dbReference type="Proteomes" id="UP000016932">
    <property type="component" value="Unassembled WGS sequence"/>
</dbReference>
<evidence type="ECO:0000256" key="2">
    <source>
        <dbReference type="ARBA" id="ARBA00022969"/>
    </source>
</evidence>
<accession>N1Q9V9</accession>
<evidence type="ECO:0000259" key="8">
    <source>
        <dbReference type="PROSITE" id="PS51299"/>
    </source>
</evidence>
<dbReference type="SUPFAM" id="SSF48403">
    <property type="entry name" value="Ankyrin repeat"/>
    <property type="match status" value="1"/>
</dbReference>
<evidence type="ECO:0000256" key="1">
    <source>
        <dbReference type="ARBA" id="ARBA00022737"/>
    </source>
</evidence>
<dbReference type="SMART" id="SM01252">
    <property type="entry name" value="KilA-N"/>
    <property type="match status" value="1"/>
</dbReference>
<feature type="coiled-coil region" evidence="6">
    <location>
        <begin position="400"/>
        <end position="486"/>
    </location>
</feature>
<dbReference type="HOGENOM" id="CLU_009666_3_1_1"/>
<evidence type="ECO:0000256" key="5">
    <source>
        <dbReference type="PROSITE-ProRule" id="PRU00023"/>
    </source>
</evidence>
<dbReference type="PROSITE" id="PS50088">
    <property type="entry name" value="ANK_REPEAT"/>
    <property type="match status" value="1"/>
</dbReference>
<dbReference type="Gene3D" id="3.10.260.10">
    <property type="entry name" value="Transcription regulator HTH, APSES-type DNA-binding domain"/>
    <property type="match status" value="1"/>
</dbReference>
<name>N1Q9V9_PSEFD</name>
<dbReference type="FunFam" id="3.10.260.10:FF:000001">
    <property type="entry name" value="APSES transcription factor (MbpA)"/>
    <property type="match status" value="1"/>
</dbReference>
<dbReference type="PANTHER" id="PTHR43828">
    <property type="entry name" value="ASPARAGINASE"/>
    <property type="match status" value="1"/>
</dbReference>
<dbReference type="Pfam" id="PF12796">
    <property type="entry name" value="Ank_2"/>
    <property type="match status" value="1"/>
</dbReference>
<evidence type="ECO:0000256" key="7">
    <source>
        <dbReference type="SAM" id="MobiDB-lite"/>
    </source>
</evidence>
<dbReference type="KEGG" id="pfj:MYCFIDRAFT_129526"/>
<dbReference type="GeneID" id="19330707"/>
<dbReference type="Gene3D" id="1.25.40.20">
    <property type="entry name" value="Ankyrin repeat-containing domain"/>
    <property type="match status" value="1"/>
</dbReference>
<dbReference type="InterPro" id="IPR036770">
    <property type="entry name" value="Ankyrin_rpt-contain_sf"/>
</dbReference>
<reference evidence="9 10" key="1">
    <citation type="journal article" date="2012" name="PLoS Pathog.">
        <title>Diverse lifestyles and strategies of plant pathogenesis encoded in the genomes of eighteen Dothideomycetes fungi.</title>
        <authorList>
            <person name="Ohm R.A."/>
            <person name="Feau N."/>
            <person name="Henrissat B."/>
            <person name="Schoch C.L."/>
            <person name="Horwitz B.A."/>
            <person name="Barry K.W."/>
            <person name="Condon B.J."/>
            <person name="Copeland A.C."/>
            <person name="Dhillon B."/>
            <person name="Glaser F."/>
            <person name="Hesse C.N."/>
            <person name="Kosti I."/>
            <person name="LaButti K."/>
            <person name="Lindquist E.A."/>
            <person name="Lucas S."/>
            <person name="Salamov A.A."/>
            <person name="Bradshaw R.E."/>
            <person name="Ciuffetti L."/>
            <person name="Hamelin R.C."/>
            <person name="Kema G.H.J."/>
            <person name="Lawrence C."/>
            <person name="Scott J.A."/>
            <person name="Spatafora J.W."/>
            <person name="Turgeon B.G."/>
            <person name="de Wit P.J.G.M."/>
            <person name="Zhong S."/>
            <person name="Goodwin S.B."/>
            <person name="Grigoriev I.V."/>
        </authorList>
    </citation>
    <scope>NUCLEOTIDE SEQUENCE [LARGE SCALE GENOMIC DNA]</scope>
    <source>
        <strain evidence="9 10">CIRAD86</strain>
    </source>
</reference>
<dbReference type="PANTHER" id="PTHR43828:SF15">
    <property type="entry name" value="TRANSCRIPTION FACTOR MBP1"/>
    <property type="match status" value="1"/>
</dbReference>
<dbReference type="GO" id="GO:0003677">
    <property type="term" value="F:DNA binding"/>
    <property type="evidence" value="ECO:0007669"/>
    <property type="project" value="InterPro"/>
</dbReference>
<dbReference type="SUPFAM" id="SSF54616">
    <property type="entry name" value="DNA-binding domain of Mlu1-box binding protein MBP1"/>
    <property type="match status" value="1"/>
</dbReference>
<dbReference type="OrthoDB" id="6718656at2759"/>
<dbReference type="eggNOG" id="KOG4177">
    <property type="taxonomic scope" value="Eukaryota"/>
</dbReference>
<dbReference type="PROSITE" id="PS50297">
    <property type="entry name" value="ANK_REP_REGION"/>
    <property type="match status" value="1"/>
</dbReference>
<dbReference type="InterPro" id="IPR002110">
    <property type="entry name" value="Ankyrin_rpt"/>
</dbReference>
<dbReference type="GO" id="GO:0048315">
    <property type="term" value="P:conidium formation"/>
    <property type="evidence" value="ECO:0007669"/>
    <property type="project" value="UniProtKB-KW"/>
</dbReference>
<dbReference type="SMART" id="SM00248">
    <property type="entry name" value="ANK"/>
    <property type="match status" value="3"/>
</dbReference>
<evidence type="ECO:0000256" key="6">
    <source>
        <dbReference type="SAM" id="Coils"/>
    </source>
</evidence>
<feature type="domain" description="HTH APSES-type" evidence="8">
    <location>
        <begin position="1"/>
        <end position="99"/>
    </location>
</feature>
<evidence type="ECO:0000313" key="10">
    <source>
        <dbReference type="Proteomes" id="UP000016932"/>
    </source>
</evidence>
<sequence>VPVYEYNVNGNHIMRRRSDDWINATHILKVADYDKPARTRILEREVQKGVHEKVQGGYGKYQGTWIPLPDGRELAAKNGVLDKLRPIFDFVPGDRTPPPAPKHATAASNKPRAPRAPAQPRRQPGKEDMDPPARAGTKRSAAYANVPDYDHMDMHDDGTPDNVTTVSDAFDDFDQAQYTGGSRKRRRVEDTLSPADKEHQLWADELLDYFMLADNSMDALPNAPAPPPTVDLNRPIDDKGHTALHWASAVGDIEVVKDLIRRGAAIDVPSKSGETPLMRAVLFTNNYDKHNMEKLAGLLIRTVNMQEWYGSSVFHHIAGITQRKSKYACARYYMDCILTKMSDLLNPDQIERILNMQDQNGDTAITIAARNGARKCSTSSSVYKSEAALALTSAIIPDIFDKMKSLASTLEAEISEKELEQVEAERVATTRAEELDLLKRQMDELRTKEMEQLDGTEGDDQLLAELDALMKECEDLTQAEDDAELKDILNREEKNDTGPPDEDLMMDDENDDQVNHKLALVRELHSLVEQRRKLFKTIVQNLSVAGLGDKQAEYKRLITGALGVREEDVEDMLPEIVGELEWHADADGGLA</sequence>
<dbReference type="AlphaFoldDB" id="N1Q9V9"/>